<organism evidence="2 3">
    <name type="scientific">Mycena belliarum</name>
    <dbReference type="NCBI Taxonomy" id="1033014"/>
    <lineage>
        <taxon>Eukaryota</taxon>
        <taxon>Fungi</taxon>
        <taxon>Dikarya</taxon>
        <taxon>Basidiomycota</taxon>
        <taxon>Agaricomycotina</taxon>
        <taxon>Agaricomycetes</taxon>
        <taxon>Agaricomycetidae</taxon>
        <taxon>Agaricales</taxon>
        <taxon>Marasmiineae</taxon>
        <taxon>Mycenaceae</taxon>
        <taxon>Mycena</taxon>
    </lineage>
</organism>
<evidence type="ECO:0000256" key="1">
    <source>
        <dbReference type="SAM" id="MobiDB-lite"/>
    </source>
</evidence>
<accession>A0AAD6U854</accession>
<reference evidence="2" key="1">
    <citation type="submission" date="2023-03" db="EMBL/GenBank/DDBJ databases">
        <title>Massive genome expansion in bonnet fungi (Mycena s.s.) driven by repeated elements and novel gene families across ecological guilds.</title>
        <authorList>
            <consortium name="Lawrence Berkeley National Laboratory"/>
            <person name="Harder C.B."/>
            <person name="Miyauchi S."/>
            <person name="Viragh M."/>
            <person name="Kuo A."/>
            <person name="Thoen E."/>
            <person name="Andreopoulos B."/>
            <person name="Lu D."/>
            <person name="Skrede I."/>
            <person name="Drula E."/>
            <person name="Henrissat B."/>
            <person name="Morin E."/>
            <person name="Kohler A."/>
            <person name="Barry K."/>
            <person name="LaButti K."/>
            <person name="Morin E."/>
            <person name="Salamov A."/>
            <person name="Lipzen A."/>
            <person name="Mereny Z."/>
            <person name="Hegedus B."/>
            <person name="Baldrian P."/>
            <person name="Stursova M."/>
            <person name="Weitz H."/>
            <person name="Taylor A."/>
            <person name="Grigoriev I.V."/>
            <person name="Nagy L.G."/>
            <person name="Martin F."/>
            <person name="Kauserud H."/>
        </authorList>
    </citation>
    <scope>NUCLEOTIDE SEQUENCE</scope>
    <source>
        <strain evidence="2">CBHHK173m</strain>
    </source>
</reference>
<dbReference type="PANTHER" id="PTHR21974:SF2">
    <property type="entry name" value="RE15880P"/>
    <property type="match status" value="1"/>
</dbReference>
<evidence type="ECO:0000313" key="2">
    <source>
        <dbReference type="EMBL" id="KAJ7092493.1"/>
    </source>
</evidence>
<feature type="compositionally biased region" description="Pro residues" evidence="1">
    <location>
        <begin position="437"/>
        <end position="447"/>
    </location>
</feature>
<feature type="region of interest" description="Disordered" evidence="1">
    <location>
        <begin position="346"/>
        <end position="476"/>
    </location>
</feature>
<dbReference type="EMBL" id="JARJCN010000018">
    <property type="protein sequence ID" value="KAJ7092493.1"/>
    <property type="molecule type" value="Genomic_DNA"/>
</dbReference>
<protein>
    <submittedName>
        <fullName evidence="2">Uncharacterized protein</fullName>
    </submittedName>
</protein>
<evidence type="ECO:0000313" key="3">
    <source>
        <dbReference type="Proteomes" id="UP001222325"/>
    </source>
</evidence>
<dbReference type="PANTHER" id="PTHR21974">
    <property type="entry name" value="RE15880P"/>
    <property type="match status" value="1"/>
</dbReference>
<sequence length="476" mass="51441">MDAPEAIRQHAPYHAQLLEAVTELDWAPPALVQQDKYIDGLQVEAQRVTAAIRTLAATTKKERKEYEALRDSTARRLTAKFTGRREKFEAKASKEEREYVEAVEKEMQEKRQLEMLKGMISEAKGVRADIQDKVKRHEMTKADLAELYSKVFDGPTQAYPEDDHLEQQLQLAQGRYDDIQGCLNGESQALGLLQSASGALDTCHKSIREALDYSTWDIWGGGTLTDMMERNALSQAENMAKQTATYVQQAMLTSPNVQPIGQINIPHGSIMSDVIFDNVFTDVMFHDKIQTSERNVEAVKLNLAAELQSAKNRTGAVGADLSAAADALSRARSALDKFRREAFGRLSGSIPPLPGYDELHTGQRDVPSMPEGPSVGYTPPAGAPPGHPDAAPGSGTEVLQSGSQGAPSMPVGPIPSATYTPPLSGPPPSASYAPRSEPLPGPPPPPASQTWGSRNPYAAALATGRASGTPETETNS</sequence>
<name>A0AAD6U854_9AGAR</name>
<gene>
    <name evidence="2" type="ORF">B0H15DRAFT_834122</name>
</gene>
<proteinExistence type="predicted"/>
<keyword evidence="3" id="KW-1185">Reference proteome</keyword>
<comment type="caution">
    <text evidence="2">The sequence shown here is derived from an EMBL/GenBank/DDBJ whole genome shotgun (WGS) entry which is preliminary data.</text>
</comment>
<dbReference type="Proteomes" id="UP001222325">
    <property type="component" value="Unassembled WGS sequence"/>
</dbReference>
<dbReference type="AlphaFoldDB" id="A0AAD6U854"/>
<feature type="compositionally biased region" description="Polar residues" evidence="1">
    <location>
        <begin position="397"/>
        <end position="406"/>
    </location>
</feature>